<proteinExistence type="predicted"/>
<gene>
    <name evidence="2" type="ORF">Pan241w_07870</name>
</gene>
<dbReference type="RefSeq" id="WP_145211163.1">
    <property type="nucleotide sequence ID" value="NZ_CP036269.1"/>
</dbReference>
<dbReference type="InterPro" id="IPR036291">
    <property type="entry name" value="NAD(P)-bd_dom_sf"/>
</dbReference>
<evidence type="ECO:0000259" key="1">
    <source>
        <dbReference type="Pfam" id="PF21135"/>
    </source>
</evidence>
<accession>A0A517RA17</accession>
<keyword evidence="3" id="KW-1185">Reference proteome</keyword>
<dbReference type="Pfam" id="PF21135">
    <property type="entry name" value="DRL_cat"/>
    <property type="match status" value="1"/>
</dbReference>
<dbReference type="AlphaFoldDB" id="A0A517RA17"/>
<evidence type="ECO:0000313" key="3">
    <source>
        <dbReference type="Proteomes" id="UP000317171"/>
    </source>
</evidence>
<dbReference type="SUPFAM" id="SSF51735">
    <property type="entry name" value="NAD(P)-binding Rossmann-fold domains"/>
    <property type="match status" value="1"/>
</dbReference>
<organism evidence="2 3">
    <name type="scientific">Gimesia alba</name>
    <dbReference type="NCBI Taxonomy" id="2527973"/>
    <lineage>
        <taxon>Bacteria</taxon>
        <taxon>Pseudomonadati</taxon>
        <taxon>Planctomycetota</taxon>
        <taxon>Planctomycetia</taxon>
        <taxon>Planctomycetales</taxon>
        <taxon>Planctomycetaceae</taxon>
        <taxon>Gimesia</taxon>
    </lineage>
</organism>
<sequence length="395" mass="43072">MKNSIDPTRVSLVGSGFLARGMVYALNNQSDLEVGRVLTRRDIESCNDFPDCDLLTNSVEEAINSAEVLLECSGDPVHATYVIEQAMQAGMPVVTMNSEFHVTTGSAFVQRGFLTEAEGDQPGSLAALHHEVCGMGFQPLVYGNIKGFLDHNPPRDSMEYWARRQGISLDQVVSFTDGTKLQIEQAFIANGLQTKIAQPGLLGPRCQDVAQGGAELAEVAEQLGHPISDYVLADGVKLPAGVFITAKHDPEQQSYLEYLKLGAGPYYTLVRNYHLCHLEIMKTIRGVMTGDEPLLNNSSQPTVSVAAISKRALQPGTLIERGIGSFDVRGSTIRIAEFPNHVPIGLLMGARVRRAISADEMLMLDDIELPESRAFDLYREILNQTTEVLSDSAAH</sequence>
<reference evidence="2 3" key="1">
    <citation type="submission" date="2019-02" db="EMBL/GenBank/DDBJ databases">
        <title>Deep-cultivation of Planctomycetes and their phenomic and genomic characterization uncovers novel biology.</title>
        <authorList>
            <person name="Wiegand S."/>
            <person name="Jogler M."/>
            <person name="Boedeker C."/>
            <person name="Pinto D."/>
            <person name="Vollmers J."/>
            <person name="Rivas-Marin E."/>
            <person name="Kohn T."/>
            <person name="Peeters S.H."/>
            <person name="Heuer A."/>
            <person name="Rast P."/>
            <person name="Oberbeckmann S."/>
            <person name="Bunk B."/>
            <person name="Jeske O."/>
            <person name="Meyerdierks A."/>
            <person name="Storesund J.E."/>
            <person name="Kallscheuer N."/>
            <person name="Luecker S."/>
            <person name="Lage O.M."/>
            <person name="Pohl T."/>
            <person name="Merkel B.J."/>
            <person name="Hornburger P."/>
            <person name="Mueller R.-W."/>
            <person name="Bruemmer F."/>
            <person name="Labrenz M."/>
            <person name="Spormann A.M."/>
            <person name="Op den Camp H."/>
            <person name="Overmann J."/>
            <person name="Amann R."/>
            <person name="Jetten M.S.M."/>
            <person name="Mascher T."/>
            <person name="Medema M.H."/>
            <person name="Devos D.P."/>
            <person name="Kaster A.-K."/>
            <person name="Ovreas L."/>
            <person name="Rohde M."/>
            <person name="Galperin M.Y."/>
            <person name="Jogler C."/>
        </authorList>
    </citation>
    <scope>NUCLEOTIDE SEQUENCE [LARGE SCALE GENOMIC DNA]</scope>
    <source>
        <strain evidence="2 3">Pan241w</strain>
    </source>
</reference>
<dbReference type="Proteomes" id="UP000317171">
    <property type="component" value="Chromosome"/>
</dbReference>
<dbReference type="OrthoDB" id="9777844at2"/>
<dbReference type="EMBL" id="CP036269">
    <property type="protein sequence ID" value="QDT40729.1"/>
    <property type="molecule type" value="Genomic_DNA"/>
</dbReference>
<evidence type="ECO:0000313" key="2">
    <source>
        <dbReference type="EMBL" id="QDT40729.1"/>
    </source>
</evidence>
<dbReference type="PANTHER" id="PTHR37850:SF1">
    <property type="entry name" value="SAF DOMAIN PROTEIN"/>
    <property type="match status" value="1"/>
</dbReference>
<dbReference type="InterPro" id="IPR048423">
    <property type="entry name" value="DRL_cat"/>
</dbReference>
<protein>
    <recommendedName>
        <fullName evidence="1">Oxidoreductase DRL-like catalytic domain-containing protein</fullName>
    </recommendedName>
</protein>
<dbReference type="PANTHER" id="PTHR37850">
    <property type="entry name" value="STRU PROTEIN"/>
    <property type="match status" value="1"/>
</dbReference>
<dbReference type="Gene3D" id="3.40.50.720">
    <property type="entry name" value="NAD(P)-binding Rossmann-like Domain"/>
    <property type="match status" value="1"/>
</dbReference>
<feature type="domain" description="Oxidoreductase DRL-like catalytic" evidence="1">
    <location>
        <begin position="119"/>
        <end position="280"/>
    </location>
</feature>
<dbReference type="KEGG" id="gaz:Pan241w_07870"/>
<dbReference type="CDD" id="cd11616">
    <property type="entry name" value="SAF_DH_OX_like"/>
    <property type="match status" value="1"/>
</dbReference>
<name>A0A517RA17_9PLAN</name>